<reference evidence="1 2" key="1">
    <citation type="submission" date="2017-11" db="EMBL/GenBank/DDBJ databases">
        <title>Complete genome of Rhizobium leguminosarum Norway, an ineffective micro-symbiont.</title>
        <authorList>
            <person name="Hoffrichter A."/>
            <person name="Liang J."/>
            <person name="Brachmann A."/>
            <person name="Marin M."/>
        </authorList>
    </citation>
    <scope>NUCLEOTIDE SEQUENCE [LARGE SCALE GENOMIC DNA]</scope>
    <source>
        <strain evidence="1 2">Norway</strain>
        <plasmid evidence="2">Plasmid prln3</plasmid>
    </source>
</reference>
<evidence type="ECO:0000313" key="2">
    <source>
        <dbReference type="Proteomes" id="UP000238523"/>
    </source>
</evidence>
<gene>
    <name evidence="1" type="ORF">CUJ84_pRLN3000061</name>
</gene>
<keyword evidence="1" id="KW-0614">Plasmid</keyword>
<dbReference type="AlphaFoldDB" id="A0A2K9ZG57"/>
<evidence type="ECO:0000313" key="1">
    <source>
        <dbReference type="EMBL" id="AUW47199.1"/>
    </source>
</evidence>
<dbReference type="EMBL" id="CP025015">
    <property type="protein sequence ID" value="AUW47199.1"/>
    <property type="molecule type" value="Genomic_DNA"/>
</dbReference>
<protein>
    <submittedName>
        <fullName evidence="1">Uncharacterized protein</fullName>
    </submittedName>
</protein>
<organism evidence="1 2">
    <name type="scientific">Rhizobium leguminosarum</name>
    <dbReference type="NCBI Taxonomy" id="384"/>
    <lineage>
        <taxon>Bacteria</taxon>
        <taxon>Pseudomonadati</taxon>
        <taxon>Pseudomonadota</taxon>
        <taxon>Alphaproteobacteria</taxon>
        <taxon>Hyphomicrobiales</taxon>
        <taxon>Rhizobiaceae</taxon>
        <taxon>Rhizobium/Agrobacterium group</taxon>
        <taxon>Rhizobium</taxon>
    </lineage>
</organism>
<sequence length="64" mass="7314">MNSRSTMAFTTSWTISSRRISFQTSNWLNYGGVRARPLMTVRTNSHEIEPQLRADCGRSPPNIK</sequence>
<name>A0A2K9ZG57_RHILE</name>
<dbReference type="Proteomes" id="UP000238523">
    <property type="component" value="Plasmid pRLN3"/>
</dbReference>
<proteinExistence type="predicted"/>
<accession>A0A2K9ZG57</accession>
<geneLocation type="plasmid" evidence="2">
    <name>prln3</name>
</geneLocation>